<reference evidence="5" key="2">
    <citation type="submission" date="2025-08" db="UniProtKB">
        <authorList>
            <consortium name="RefSeq"/>
        </authorList>
    </citation>
    <scope>IDENTIFICATION</scope>
    <source>
        <tissue evidence="5">Leaf</tissue>
    </source>
</reference>
<feature type="domain" description="LOB" evidence="3">
    <location>
        <begin position="1"/>
        <end position="97"/>
    </location>
</feature>
<keyword evidence="2" id="KW-0175">Coiled coil</keyword>
<evidence type="ECO:0000259" key="3">
    <source>
        <dbReference type="PROSITE" id="PS50891"/>
    </source>
</evidence>
<dbReference type="RefSeq" id="XP_019101899.1">
    <property type="nucleotide sequence ID" value="XM_019246354.1"/>
</dbReference>
<keyword evidence="4" id="KW-1185">Reference proteome</keyword>
<dbReference type="InterPro" id="IPR004883">
    <property type="entry name" value="LOB"/>
</dbReference>
<dbReference type="Pfam" id="PF03195">
    <property type="entry name" value="LOB"/>
    <property type="match status" value="1"/>
</dbReference>
<evidence type="ECO:0000313" key="4">
    <source>
        <dbReference type="Proteomes" id="UP000694864"/>
    </source>
</evidence>
<comment type="similarity">
    <text evidence="1">Belongs to the LOB domain-containing protein family.</text>
</comment>
<evidence type="ECO:0000313" key="5">
    <source>
        <dbReference type="RefSeq" id="XP_019101899.1"/>
    </source>
</evidence>
<dbReference type="Proteomes" id="UP000694864">
    <property type="component" value="Chromosome 6"/>
</dbReference>
<feature type="coiled-coil region" evidence="2">
    <location>
        <begin position="76"/>
        <end position="103"/>
    </location>
</feature>
<evidence type="ECO:0000256" key="1">
    <source>
        <dbReference type="ARBA" id="ARBA00005474"/>
    </source>
</evidence>
<organism evidence="4 5">
    <name type="scientific">Camelina sativa</name>
    <name type="common">False flax</name>
    <name type="synonym">Myagrum sativum</name>
    <dbReference type="NCBI Taxonomy" id="90675"/>
    <lineage>
        <taxon>Eukaryota</taxon>
        <taxon>Viridiplantae</taxon>
        <taxon>Streptophyta</taxon>
        <taxon>Embryophyta</taxon>
        <taxon>Tracheophyta</taxon>
        <taxon>Spermatophyta</taxon>
        <taxon>Magnoliopsida</taxon>
        <taxon>eudicotyledons</taxon>
        <taxon>Gunneridae</taxon>
        <taxon>Pentapetalae</taxon>
        <taxon>rosids</taxon>
        <taxon>malvids</taxon>
        <taxon>Brassicales</taxon>
        <taxon>Brassicaceae</taxon>
        <taxon>Camelineae</taxon>
        <taxon>Camelina</taxon>
    </lineage>
</organism>
<proteinExistence type="inferred from homology"/>
<dbReference type="GeneID" id="109133336"/>
<sequence>MELCACKDVRHKSIEECVFAPYLPANKPEKYATLCKEFDISKLAKHLMGIEPSLRHLYFHAEAHLRDPVMGITGLILHLQRQVQDLKAELKIAKRDYMMILEENHRHQHLMIRSPL</sequence>
<protein>
    <submittedName>
        <fullName evidence="5">LOB domain-containing protein 6-like</fullName>
    </submittedName>
</protein>
<dbReference type="PROSITE" id="PS50891">
    <property type="entry name" value="LOB"/>
    <property type="match status" value="1"/>
</dbReference>
<dbReference type="PANTHER" id="PTHR31301">
    <property type="entry name" value="LOB DOMAIN-CONTAINING PROTEIN 4-RELATED"/>
    <property type="match status" value="1"/>
</dbReference>
<accession>A0ABM1RSB1</accession>
<evidence type="ECO:0000256" key="2">
    <source>
        <dbReference type="SAM" id="Coils"/>
    </source>
</evidence>
<gene>
    <name evidence="5" type="primary">LOC109133336</name>
</gene>
<reference evidence="4" key="1">
    <citation type="journal article" date="2014" name="Nat. Commun.">
        <title>The emerging biofuel crop Camelina sativa retains a highly undifferentiated hexaploid genome structure.</title>
        <authorList>
            <person name="Kagale S."/>
            <person name="Koh C."/>
            <person name="Nixon J."/>
            <person name="Bollina V."/>
            <person name="Clarke W.E."/>
            <person name="Tuteja R."/>
            <person name="Spillane C."/>
            <person name="Robinson S.J."/>
            <person name="Links M.G."/>
            <person name="Clarke C."/>
            <person name="Higgins E.E."/>
            <person name="Huebert T."/>
            <person name="Sharpe A.G."/>
            <person name="Parkin I.A."/>
        </authorList>
    </citation>
    <scope>NUCLEOTIDE SEQUENCE [LARGE SCALE GENOMIC DNA]</scope>
    <source>
        <strain evidence="4">cv. DH55</strain>
    </source>
</reference>
<dbReference type="PANTHER" id="PTHR31301:SF131">
    <property type="entry name" value="LOB DOMAIN-CONTAINING PROTEIN 28"/>
    <property type="match status" value="1"/>
</dbReference>
<name>A0ABM1RSB1_CAMSA</name>